<dbReference type="PANTHER" id="PTHR11240:SF65">
    <property type="entry name" value="RIBONUCLEASE S-5-LIKE"/>
    <property type="match status" value="1"/>
</dbReference>
<protein>
    <submittedName>
        <fullName evidence="4">Uncharacterized protein</fullName>
    </submittedName>
</protein>
<dbReference type="SUPFAM" id="SSF55895">
    <property type="entry name" value="Ribonuclease Rh-like"/>
    <property type="match status" value="1"/>
</dbReference>
<dbReference type="Pfam" id="PF00445">
    <property type="entry name" value="Ribonuclease_T2"/>
    <property type="match status" value="1"/>
</dbReference>
<dbReference type="PANTHER" id="PTHR11240">
    <property type="entry name" value="RIBONUCLEASE T2"/>
    <property type="match status" value="1"/>
</dbReference>
<dbReference type="InterPro" id="IPR036430">
    <property type="entry name" value="RNase_T2-like_sf"/>
</dbReference>
<dbReference type="GO" id="GO:0005576">
    <property type="term" value="C:extracellular region"/>
    <property type="evidence" value="ECO:0007669"/>
    <property type="project" value="TreeGrafter"/>
</dbReference>
<accession>A0AAD8GVD5</accession>
<sequence length="242" mass="27403">MKTLVYVLFLAALVSNIVYTAQSIGEYKDVTHYQYAITWAPTYCKYLIEDHCVPNLPDRFFMHGIWAGDASGRTVDNCRVEPPIPIGVLKKFEARLSKSWPPIIQGMTAFRLWGHEYRKHGVCLKDWTATNYLNFADRVSLNNNITKLLETNGIKISSTVKYSRGAIEKAIQTKIGAGFSMYLGCQQVGTLYYLKSAAICIKKIDDTKILNVYEFVSCPQRIDPNYNNCGGGKTEEENIFLL</sequence>
<feature type="signal peptide" evidence="3">
    <location>
        <begin position="1"/>
        <end position="23"/>
    </location>
</feature>
<dbReference type="InterPro" id="IPR033130">
    <property type="entry name" value="RNase_T2_His_AS_2"/>
</dbReference>
<dbReference type="GO" id="GO:0003723">
    <property type="term" value="F:RNA binding"/>
    <property type="evidence" value="ECO:0007669"/>
    <property type="project" value="InterPro"/>
</dbReference>
<dbReference type="CDD" id="cd00374">
    <property type="entry name" value="RNase_T2"/>
    <property type="match status" value="1"/>
</dbReference>
<keyword evidence="3" id="KW-0732">Signal</keyword>
<dbReference type="AlphaFoldDB" id="A0AAD8GVD5"/>
<dbReference type="GO" id="GO:0033897">
    <property type="term" value="F:ribonuclease T2 activity"/>
    <property type="evidence" value="ECO:0007669"/>
    <property type="project" value="InterPro"/>
</dbReference>
<dbReference type="Gene3D" id="3.90.730.10">
    <property type="entry name" value="Ribonuclease T2-like"/>
    <property type="match status" value="1"/>
</dbReference>
<organism evidence="4 5">
    <name type="scientific">Heracleum sosnowskyi</name>
    <dbReference type="NCBI Taxonomy" id="360622"/>
    <lineage>
        <taxon>Eukaryota</taxon>
        <taxon>Viridiplantae</taxon>
        <taxon>Streptophyta</taxon>
        <taxon>Embryophyta</taxon>
        <taxon>Tracheophyta</taxon>
        <taxon>Spermatophyta</taxon>
        <taxon>Magnoliopsida</taxon>
        <taxon>eudicotyledons</taxon>
        <taxon>Gunneridae</taxon>
        <taxon>Pentapetalae</taxon>
        <taxon>asterids</taxon>
        <taxon>campanulids</taxon>
        <taxon>Apiales</taxon>
        <taxon>Apiaceae</taxon>
        <taxon>Apioideae</taxon>
        <taxon>apioid superclade</taxon>
        <taxon>Tordylieae</taxon>
        <taxon>Tordyliinae</taxon>
        <taxon>Heracleum</taxon>
    </lineage>
</organism>
<evidence type="ECO:0000313" key="5">
    <source>
        <dbReference type="Proteomes" id="UP001237642"/>
    </source>
</evidence>
<feature type="chain" id="PRO_5042063039" evidence="3">
    <location>
        <begin position="24"/>
        <end position="242"/>
    </location>
</feature>
<reference evidence="4" key="2">
    <citation type="submission" date="2023-05" db="EMBL/GenBank/DDBJ databases">
        <authorList>
            <person name="Schelkunov M.I."/>
        </authorList>
    </citation>
    <scope>NUCLEOTIDE SEQUENCE</scope>
    <source>
        <strain evidence="4">Hsosn_3</strain>
        <tissue evidence="4">Leaf</tissue>
    </source>
</reference>
<evidence type="ECO:0000256" key="1">
    <source>
        <dbReference type="ARBA" id="ARBA00007469"/>
    </source>
</evidence>
<dbReference type="GO" id="GO:0006401">
    <property type="term" value="P:RNA catabolic process"/>
    <property type="evidence" value="ECO:0007669"/>
    <property type="project" value="TreeGrafter"/>
</dbReference>
<dbReference type="Proteomes" id="UP001237642">
    <property type="component" value="Unassembled WGS sequence"/>
</dbReference>
<name>A0AAD8GVD5_9APIA</name>
<reference evidence="4" key="1">
    <citation type="submission" date="2023-02" db="EMBL/GenBank/DDBJ databases">
        <title>Genome of toxic invasive species Heracleum sosnowskyi carries increased number of genes despite the absence of recent whole-genome duplications.</title>
        <authorList>
            <person name="Schelkunov M."/>
            <person name="Shtratnikova V."/>
            <person name="Makarenko M."/>
            <person name="Klepikova A."/>
            <person name="Omelchenko D."/>
            <person name="Novikova G."/>
            <person name="Obukhova E."/>
            <person name="Bogdanov V."/>
            <person name="Penin A."/>
            <person name="Logacheva M."/>
        </authorList>
    </citation>
    <scope>NUCLEOTIDE SEQUENCE</scope>
    <source>
        <strain evidence="4">Hsosn_3</strain>
        <tissue evidence="4">Leaf</tissue>
    </source>
</reference>
<evidence type="ECO:0000313" key="4">
    <source>
        <dbReference type="EMBL" id="KAK1356047.1"/>
    </source>
</evidence>
<comment type="caution">
    <text evidence="4">The sequence shown here is derived from an EMBL/GenBank/DDBJ whole genome shotgun (WGS) entry which is preliminary data.</text>
</comment>
<evidence type="ECO:0000256" key="3">
    <source>
        <dbReference type="SAM" id="SignalP"/>
    </source>
</evidence>
<gene>
    <name evidence="4" type="ORF">POM88_049303</name>
</gene>
<keyword evidence="5" id="KW-1185">Reference proteome</keyword>
<evidence type="ECO:0000256" key="2">
    <source>
        <dbReference type="RuleBase" id="RU004328"/>
    </source>
</evidence>
<dbReference type="InterPro" id="IPR001568">
    <property type="entry name" value="RNase_T2-like"/>
</dbReference>
<proteinExistence type="inferred from homology"/>
<dbReference type="EMBL" id="JAUIZM010000011">
    <property type="protein sequence ID" value="KAK1356047.1"/>
    <property type="molecule type" value="Genomic_DNA"/>
</dbReference>
<comment type="similarity">
    <text evidence="1 2">Belongs to the RNase T2 family.</text>
</comment>
<dbReference type="PROSITE" id="PS00531">
    <property type="entry name" value="RNASE_T2_2"/>
    <property type="match status" value="1"/>
</dbReference>